<keyword evidence="3" id="KW-1185">Reference proteome</keyword>
<feature type="region of interest" description="Disordered" evidence="1">
    <location>
        <begin position="87"/>
        <end position="113"/>
    </location>
</feature>
<organism evidence="2 3">
    <name type="scientific">Amycolatopsis arida</name>
    <dbReference type="NCBI Taxonomy" id="587909"/>
    <lineage>
        <taxon>Bacteria</taxon>
        <taxon>Bacillati</taxon>
        <taxon>Actinomycetota</taxon>
        <taxon>Actinomycetes</taxon>
        <taxon>Pseudonocardiales</taxon>
        <taxon>Pseudonocardiaceae</taxon>
        <taxon>Amycolatopsis</taxon>
    </lineage>
</organism>
<accession>A0A1I5YNV6</accession>
<proteinExistence type="predicted"/>
<dbReference type="AlphaFoldDB" id="A0A1I5YNV6"/>
<gene>
    <name evidence="2" type="ORF">SAMN05421810_107295</name>
</gene>
<evidence type="ECO:0000313" key="2">
    <source>
        <dbReference type="EMBL" id="SFQ45800.1"/>
    </source>
</evidence>
<reference evidence="3" key="1">
    <citation type="submission" date="2016-10" db="EMBL/GenBank/DDBJ databases">
        <authorList>
            <person name="Varghese N."/>
            <person name="Submissions S."/>
        </authorList>
    </citation>
    <scope>NUCLEOTIDE SEQUENCE [LARGE SCALE GENOMIC DNA]</scope>
    <source>
        <strain evidence="3">CGMCC 4.5579</strain>
    </source>
</reference>
<protein>
    <submittedName>
        <fullName evidence="2">Uncharacterized protein</fullName>
    </submittedName>
</protein>
<dbReference type="Proteomes" id="UP000198727">
    <property type="component" value="Unassembled WGS sequence"/>
</dbReference>
<sequence length="113" mass="13045">MPKPTFRRPPTNDAARLLARLSPLDRVANLIFNRIRHPAEGEDFQHAVTLAFRISQRRSSDITDTGDLLLALLAMLARELADVPFRTTDLNQMIDEQRRRKPERRPDPRHQPG</sequence>
<feature type="compositionally biased region" description="Basic and acidic residues" evidence="1">
    <location>
        <begin position="104"/>
        <end position="113"/>
    </location>
</feature>
<evidence type="ECO:0000313" key="3">
    <source>
        <dbReference type="Proteomes" id="UP000198727"/>
    </source>
</evidence>
<name>A0A1I5YNV6_9PSEU</name>
<evidence type="ECO:0000256" key="1">
    <source>
        <dbReference type="SAM" id="MobiDB-lite"/>
    </source>
</evidence>
<dbReference type="EMBL" id="FOWW01000007">
    <property type="protein sequence ID" value="SFQ45800.1"/>
    <property type="molecule type" value="Genomic_DNA"/>
</dbReference>